<dbReference type="EMBL" id="DVNO01000002">
    <property type="protein sequence ID" value="HIU65046.1"/>
    <property type="molecule type" value="Genomic_DNA"/>
</dbReference>
<gene>
    <name evidence="1" type="ORF">IAC63_00180</name>
</gene>
<sequence>MTEKIDDILKATAAMHSKGKAAGYKEGVVNLVEKFANRGVVFKQTKDRNI</sequence>
<dbReference type="Proteomes" id="UP000824142">
    <property type="component" value="Unassembled WGS sequence"/>
</dbReference>
<protein>
    <submittedName>
        <fullName evidence="1">Uncharacterized protein</fullName>
    </submittedName>
</protein>
<organism evidence="1 2">
    <name type="scientific">Candidatus Enterousia avicola</name>
    <dbReference type="NCBI Taxonomy" id="2840787"/>
    <lineage>
        <taxon>Bacteria</taxon>
        <taxon>Pseudomonadati</taxon>
        <taxon>Pseudomonadota</taxon>
        <taxon>Alphaproteobacteria</taxon>
        <taxon>Candidatus Enterousia</taxon>
    </lineage>
</organism>
<dbReference type="AlphaFoldDB" id="A0A9D1SLW5"/>
<accession>A0A9D1SLW5</accession>
<comment type="caution">
    <text evidence="1">The sequence shown here is derived from an EMBL/GenBank/DDBJ whole genome shotgun (WGS) entry which is preliminary data.</text>
</comment>
<evidence type="ECO:0000313" key="2">
    <source>
        <dbReference type="Proteomes" id="UP000824142"/>
    </source>
</evidence>
<reference evidence="1" key="1">
    <citation type="submission" date="2020-10" db="EMBL/GenBank/DDBJ databases">
        <authorList>
            <person name="Gilroy R."/>
        </authorList>
    </citation>
    <scope>NUCLEOTIDE SEQUENCE</scope>
    <source>
        <strain evidence="1">CHK136-897</strain>
    </source>
</reference>
<proteinExistence type="predicted"/>
<reference evidence="1" key="2">
    <citation type="journal article" date="2021" name="PeerJ">
        <title>Extensive microbial diversity within the chicken gut microbiome revealed by metagenomics and culture.</title>
        <authorList>
            <person name="Gilroy R."/>
            <person name="Ravi A."/>
            <person name="Getino M."/>
            <person name="Pursley I."/>
            <person name="Horton D.L."/>
            <person name="Alikhan N.F."/>
            <person name="Baker D."/>
            <person name="Gharbi K."/>
            <person name="Hall N."/>
            <person name="Watson M."/>
            <person name="Adriaenssens E.M."/>
            <person name="Foster-Nyarko E."/>
            <person name="Jarju S."/>
            <person name="Secka A."/>
            <person name="Antonio M."/>
            <person name="Oren A."/>
            <person name="Chaudhuri R.R."/>
            <person name="La Ragione R."/>
            <person name="Hildebrand F."/>
            <person name="Pallen M.J."/>
        </authorList>
    </citation>
    <scope>NUCLEOTIDE SEQUENCE</scope>
    <source>
        <strain evidence="1">CHK136-897</strain>
    </source>
</reference>
<evidence type="ECO:0000313" key="1">
    <source>
        <dbReference type="EMBL" id="HIU65046.1"/>
    </source>
</evidence>
<name>A0A9D1SLW5_9PROT</name>